<keyword evidence="1" id="KW-1133">Transmembrane helix</keyword>
<protein>
    <submittedName>
        <fullName evidence="2">Uncharacterized protein</fullName>
    </submittedName>
</protein>
<proteinExistence type="predicted"/>
<dbReference type="RefSeq" id="WP_281243810.1">
    <property type="nucleotide sequence ID" value="NZ_FORA01000002.1"/>
</dbReference>
<evidence type="ECO:0000313" key="2">
    <source>
        <dbReference type="EMBL" id="SFI90006.1"/>
    </source>
</evidence>
<organism evidence="2 3">
    <name type="scientific">Jannaschia pohangensis</name>
    <dbReference type="NCBI Taxonomy" id="390807"/>
    <lineage>
        <taxon>Bacteria</taxon>
        <taxon>Pseudomonadati</taxon>
        <taxon>Pseudomonadota</taxon>
        <taxon>Alphaproteobacteria</taxon>
        <taxon>Rhodobacterales</taxon>
        <taxon>Roseobacteraceae</taxon>
        <taxon>Jannaschia</taxon>
    </lineage>
</organism>
<dbReference type="AlphaFoldDB" id="A0A1I3LZZ1"/>
<evidence type="ECO:0000256" key="1">
    <source>
        <dbReference type="SAM" id="Phobius"/>
    </source>
</evidence>
<keyword evidence="1" id="KW-0812">Transmembrane</keyword>
<keyword evidence="1" id="KW-0472">Membrane</keyword>
<name>A0A1I3LZZ1_9RHOB</name>
<feature type="transmembrane region" description="Helical" evidence="1">
    <location>
        <begin position="20"/>
        <end position="39"/>
    </location>
</feature>
<accession>A0A1I3LZZ1</accession>
<dbReference type="Proteomes" id="UP000199110">
    <property type="component" value="Unassembled WGS sequence"/>
</dbReference>
<dbReference type="EMBL" id="FORA01000002">
    <property type="protein sequence ID" value="SFI90006.1"/>
    <property type="molecule type" value="Genomic_DNA"/>
</dbReference>
<reference evidence="2 3" key="1">
    <citation type="submission" date="2016-10" db="EMBL/GenBank/DDBJ databases">
        <authorList>
            <person name="de Groot N.N."/>
        </authorList>
    </citation>
    <scope>NUCLEOTIDE SEQUENCE [LARGE SCALE GENOMIC DNA]</scope>
    <source>
        <strain evidence="2 3">DSM 19073</strain>
    </source>
</reference>
<gene>
    <name evidence="2" type="ORF">SAMN04488095_1681</name>
</gene>
<keyword evidence="3" id="KW-1185">Reference proteome</keyword>
<evidence type="ECO:0000313" key="3">
    <source>
        <dbReference type="Proteomes" id="UP000199110"/>
    </source>
</evidence>
<sequence>MGKTSPIQTGDDSMTATSIFIHAGFVTGLALAMLTGLVLA</sequence>